<protein>
    <submittedName>
        <fullName evidence="1">Uncharacterized protein</fullName>
    </submittedName>
</protein>
<dbReference type="AlphaFoldDB" id="A0A6A6U011"/>
<reference evidence="1" key="1">
    <citation type="journal article" date="2020" name="Stud. Mycol.">
        <title>101 Dothideomycetes genomes: a test case for predicting lifestyles and emergence of pathogens.</title>
        <authorList>
            <person name="Haridas S."/>
            <person name="Albert R."/>
            <person name="Binder M."/>
            <person name="Bloem J."/>
            <person name="Labutti K."/>
            <person name="Salamov A."/>
            <person name="Andreopoulos B."/>
            <person name="Baker S."/>
            <person name="Barry K."/>
            <person name="Bills G."/>
            <person name="Bluhm B."/>
            <person name="Cannon C."/>
            <person name="Castanera R."/>
            <person name="Culley D."/>
            <person name="Daum C."/>
            <person name="Ezra D."/>
            <person name="Gonzalez J."/>
            <person name="Henrissat B."/>
            <person name="Kuo A."/>
            <person name="Liang C."/>
            <person name="Lipzen A."/>
            <person name="Lutzoni F."/>
            <person name="Magnuson J."/>
            <person name="Mondo S."/>
            <person name="Nolan M."/>
            <person name="Ohm R."/>
            <person name="Pangilinan J."/>
            <person name="Park H.-J."/>
            <person name="Ramirez L."/>
            <person name="Alfaro M."/>
            <person name="Sun H."/>
            <person name="Tritt A."/>
            <person name="Yoshinaga Y."/>
            <person name="Zwiers L.-H."/>
            <person name="Turgeon B."/>
            <person name="Goodwin S."/>
            <person name="Spatafora J."/>
            <person name="Crous P."/>
            <person name="Grigoriev I."/>
        </authorList>
    </citation>
    <scope>NUCLEOTIDE SEQUENCE</scope>
    <source>
        <strain evidence="1">CBS 115976</strain>
    </source>
</reference>
<dbReference type="OrthoDB" id="3528649at2759"/>
<name>A0A6A6U011_9PEZI</name>
<evidence type="ECO:0000313" key="2">
    <source>
        <dbReference type="Proteomes" id="UP000799302"/>
    </source>
</evidence>
<organism evidence="1 2">
    <name type="scientific">Microthyrium microscopicum</name>
    <dbReference type="NCBI Taxonomy" id="703497"/>
    <lineage>
        <taxon>Eukaryota</taxon>
        <taxon>Fungi</taxon>
        <taxon>Dikarya</taxon>
        <taxon>Ascomycota</taxon>
        <taxon>Pezizomycotina</taxon>
        <taxon>Dothideomycetes</taxon>
        <taxon>Dothideomycetes incertae sedis</taxon>
        <taxon>Microthyriales</taxon>
        <taxon>Microthyriaceae</taxon>
        <taxon>Microthyrium</taxon>
    </lineage>
</organism>
<evidence type="ECO:0000313" key="1">
    <source>
        <dbReference type="EMBL" id="KAF2664583.1"/>
    </source>
</evidence>
<gene>
    <name evidence="1" type="ORF">BT63DRAFT_460073</name>
</gene>
<accession>A0A6A6U011</accession>
<sequence>MYSPSEPELVTRIMELRPKNLHMGKAKFRELLKDTYSFNVSEARLKKLFDEHPDLDYIPENENLFRDTDFNTTTVRDAFLEYKKLERKFMLDLSPEQVKLIMYNESDEPVRAACDFRFCFEFLLVLKSLRPCATIGHDIGDEIFTNLVKKCLLPVIAKYKLRRYGFCLQQITHTINMPESIYKGFEKGWIFYDKRNFKRLPLMTKYLLKPNLGEVKEHEIADAIGNPTPYGPRCFTAVDVTEREELKERLGKDVGPVTAFQFDCPEEAGFFIPIAHDYEHCKMVATEMGTQLKADFTRHKAMLQWVKKEPNIAVFRTELDWSRKVVYRRVVQNPEEAPKT</sequence>
<keyword evidence="2" id="KW-1185">Reference proteome</keyword>
<dbReference type="EMBL" id="MU004242">
    <property type="protein sequence ID" value="KAF2664583.1"/>
    <property type="molecule type" value="Genomic_DNA"/>
</dbReference>
<proteinExistence type="predicted"/>
<dbReference type="Proteomes" id="UP000799302">
    <property type="component" value="Unassembled WGS sequence"/>
</dbReference>